<accession>A8S422</accession>
<evidence type="ECO:0000313" key="1">
    <source>
        <dbReference type="EMBL" id="EDP13164.1"/>
    </source>
</evidence>
<sequence>MAGRFHGNWRGKEDLKGYHLSENADRTVKGQCSDI</sequence>
<gene>
    <name evidence="1" type="ORF">CLOBOL_06796</name>
</gene>
<comment type="caution">
    <text evidence="1">The sequence shown here is derived from an EMBL/GenBank/DDBJ whole genome shotgun (WGS) entry which is preliminary data.</text>
</comment>
<reference evidence="1 2" key="1">
    <citation type="submission" date="2007-08" db="EMBL/GenBank/DDBJ databases">
        <authorList>
            <person name="Fulton L."/>
            <person name="Clifton S."/>
            <person name="Fulton B."/>
            <person name="Xu J."/>
            <person name="Minx P."/>
            <person name="Pepin K.H."/>
            <person name="Johnson M."/>
            <person name="Thiruvilangam P."/>
            <person name="Bhonagiri V."/>
            <person name="Nash W.E."/>
            <person name="Mardis E.R."/>
            <person name="Wilson R.K."/>
        </authorList>
    </citation>
    <scope>NUCLEOTIDE SEQUENCE [LARGE SCALE GENOMIC DNA]</scope>
    <source>
        <strain evidence="2">ATCC BAA-613 / DSM 15670 / CCUG 46953 / JCM 12243 / WAL 16351</strain>
    </source>
</reference>
<dbReference type="Proteomes" id="UP000005396">
    <property type="component" value="Unassembled WGS sequence"/>
</dbReference>
<name>A8S422_ENTBW</name>
<dbReference type="EMBL" id="ABCC02000057">
    <property type="protein sequence ID" value="EDP13164.1"/>
    <property type="molecule type" value="Genomic_DNA"/>
</dbReference>
<organism evidence="1 2">
    <name type="scientific">Enterocloster bolteae (strain ATCC BAA-613 / DSM 15670 / CCUG 46953 / JCM 12243 / WAL 16351)</name>
    <name type="common">Clostridium bolteae</name>
    <dbReference type="NCBI Taxonomy" id="411902"/>
    <lineage>
        <taxon>Bacteria</taxon>
        <taxon>Bacillati</taxon>
        <taxon>Bacillota</taxon>
        <taxon>Clostridia</taxon>
        <taxon>Lachnospirales</taxon>
        <taxon>Lachnospiraceae</taxon>
        <taxon>Enterocloster</taxon>
    </lineage>
</organism>
<proteinExistence type="predicted"/>
<evidence type="ECO:0000313" key="2">
    <source>
        <dbReference type="Proteomes" id="UP000005396"/>
    </source>
</evidence>
<dbReference type="HOGENOM" id="CLU_3364202_0_0_9"/>
<dbReference type="AlphaFoldDB" id="A8S422"/>
<reference evidence="1 2" key="2">
    <citation type="submission" date="2007-09" db="EMBL/GenBank/DDBJ databases">
        <title>Draft genome sequence of Clostridium bolteae (ATCC BAA-613).</title>
        <authorList>
            <person name="Sudarsanam P."/>
            <person name="Ley R."/>
            <person name="Guruge J."/>
            <person name="Turnbaugh P.J."/>
            <person name="Mahowald M."/>
            <person name="Liep D."/>
            <person name="Gordon J."/>
        </authorList>
    </citation>
    <scope>NUCLEOTIDE SEQUENCE [LARGE SCALE GENOMIC DNA]</scope>
    <source>
        <strain evidence="2">ATCC BAA-613 / DSM 15670 / CCUG 46953 / JCM 12243 / WAL 16351</strain>
    </source>
</reference>
<dbReference type="PaxDb" id="411902-CLOBOL_06796"/>
<protein>
    <submittedName>
        <fullName evidence="1">Uncharacterized protein</fullName>
    </submittedName>
</protein>